<feature type="region of interest" description="Disordered" evidence="7">
    <location>
        <begin position="96"/>
        <end position="121"/>
    </location>
</feature>
<evidence type="ECO:0000256" key="6">
    <source>
        <dbReference type="SAM" id="Coils"/>
    </source>
</evidence>
<dbReference type="GO" id="GO:0005681">
    <property type="term" value="C:spliceosomal complex"/>
    <property type="evidence" value="ECO:0007669"/>
    <property type="project" value="TreeGrafter"/>
</dbReference>
<evidence type="ECO:0000256" key="1">
    <source>
        <dbReference type="ARBA" id="ARBA00004123"/>
    </source>
</evidence>
<evidence type="ECO:0000256" key="4">
    <source>
        <dbReference type="ARBA" id="ARBA00023186"/>
    </source>
</evidence>
<dbReference type="CDD" id="cd06257">
    <property type="entry name" value="DnaJ"/>
    <property type="match status" value="1"/>
</dbReference>
<evidence type="ECO:0000259" key="8">
    <source>
        <dbReference type="PROSITE" id="PS50076"/>
    </source>
</evidence>
<dbReference type="InterPro" id="IPR035979">
    <property type="entry name" value="RBD_domain_sf"/>
</dbReference>
<dbReference type="InterPro" id="IPR034254">
    <property type="entry name" value="DNAJC17_RRM"/>
</dbReference>
<evidence type="ECO:0000256" key="7">
    <source>
        <dbReference type="SAM" id="MobiDB-lite"/>
    </source>
</evidence>
<comment type="subcellular location">
    <subcellularLocation>
        <location evidence="2">Cytoplasm</location>
    </subcellularLocation>
    <subcellularLocation>
        <location evidence="1">Nucleus</location>
    </subcellularLocation>
</comment>
<feature type="domain" description="J" evidence="8">
    <location>
        <begin position="10"/>
        <end position="75"/>
    </location>
</feature>
<evidence type="ECO:0000313" key="9">
    <source>
        <dbReference type="EnsemblMetazoa" id="XP_014248874.1"/>
    </source>
</evidence>
<dbReference type="CDD" id="cd12429">
    <property type="entry name" value="RRM_DNAJC17"/>
    <property type="match status" value="1"/>
</dbReference>
<dbReference type="InterPro" id="IPR001623">
    <property type="entry name" value="DnaJ_domain"/>
</dbReference>
<keyword evidence="6" id="KW-0175">Coiled coil</keyword>
<evidence type="ECO:0000256" key="3">
    <source>
        <dbReference type="ARBA" id="ARBA00022490"/>
    </source>
</evidence>
<evidence type="ECO:0000256" key="2">
    <source>
        <dbReference type="ARBA" id="ARBA00004496"/>
    </source>
</evidence>
<organism evidence="9 10">
    <name type="scientific">Cimex lectularius</name>
    <name type="common">Bed bug</name>
    <name type="synonym">Acanthia lectularia</name>
    <dbReference type="NCBI Taxonomy" id="79782"/>
    <lineage>
        <taxon>Eukaryota</taxon>
        <taxon>Metazoa</taxon>
        <taxon>Ecdysozoa</taxon>
        <taxon>Arthropoda</taxon>
        <taxon>Hexapoda</taxon>
        <taxon>Insecta</taxon>
        <taxon>Pterygota</taxon>
        <taxon>Neoptera</taxon>
        <taxon>Paraneoptera</taxon>
        <taxon>Hemiptera</taxon>
        <taxon>Heteroptera</taxon>
        <taxon>Panheteroptera</taxon>
        <taxon>Cimicomorpha</taxon>
        <taxon>Cimicidae</taxon>
        <taxon>Cimex</taxon>
    </lineage>
</organism>
<dbReference type="OMA" id="NPLHFQW"/>
<dbReference type="SUPFAM" id="SSF46565">
    <property type="entry name" value="Chaperone J-domain"/>
    <property type="match status" value="1"/>
</dbReference>
<dbReference type="PRINTS" id="PR00625">
    <property type="entry name" value="JDOMAIN"/>
</dbReference>
<dbReference type="SMART" id="SM00271">
    <property type="entry name" value="DnaJ"/>
    <property type="match status" value="1"/>
</dbReference>
<dbReference type="PROSITE" id="PS50076">
    <property type="entry name" value="DNAJ_2"/>
    <property type="match status" value="1"/>
</dbReference>
<proteinExistence type="predicted"/>
<dbReference type="InterPro" id="IPR052094">
    <property type="entry name" value="Pre-mRNA-splicing_ERAD"/>
</dbReference>
<feature type="compositionally biased region" description="Polar residues" evidence="7">
    <location>
        <begin position="107"/>
        <end position="116"/>
    </location>
</feature>
<protein>
    <recommendedName>
        <fullName evidence="8">J domain-containing protein</fullName>
    </recommendedName>
</protein>
<keyword evidence="5" id="KW-0539">Nucleus</keyword>
<dbReference type="GeneID" id="106666304"/>
<feature type="compositionally biased region" description="Basic and acidic residues" evidence="7">
    <location>
        <begin position="96"/>
        <end position="106"/>
    </location>
</feature>
<dbReference type="GO" id="GO:0005737">
    <property type="term" value="C:cytoplasm"/>
    <property type="evidence" value="ECO:0007669"/>
    <property type="project" value="UniProtKB-SubCell"/>
</dbReference>
<name>A0A8I6RM65_CIMLE</name>
<dbReference type="PANTHER" id="PTHR44313">
    <property type="entry name" value="DNAJ HOMOLOG SUBFAMILY C MEMBER 17"/>
    <property type="match status" value="1"/>
</dbReference>
<feature type="region of interest" description="Disordered" evidence="7">
    <location>
        <begin position="267"/>
        <end position="303"/>
    </location>
</feature>
<dbReference type="PANTHER" id="PTHR44313:SF1">
    <property type="entry name" value="DNAJ HOMOLOG SUBFAMILY C MEMBER 17"/>
    <property type="match status" value="1"/>
</dbReference>
<sequence length="326" mass="37818">MDKDKLMEKDLYELLEVRPDVDAQEIKKAYRKKALKCHPDKNPDNPHAATLFLELSVAIEILLGEKSRPVYDKLYKARKAAVIRNNLLDERRKKFKSDLEERERQAQAKSETASKSSYRDTLSEIDRLRKEGSRHLLEEMNKLNKEVAEKEERLLNVLRQSNTSESVNAKVVKPIRIKLKWENNENKLSYDEESLKKIFAKYGNVDYLIMNKKKKNSAIIELSQPIEASFVIKLECGFAENPLKVDIIGEPDQPTFREMPTCRPNLFPSMGESSQQPVSSFPDMDSNHSDIPSSTSETTEDIDYEERILNRLREFEHNKRAREAST</sequence>
<dbReference type="RefSeq" id="XP_014248874.1">
    <property type="nucleotide sequence ID" value="XM_014393388.2"/>
</dbReference>
<dbReference type="OrthoDB" id="259708at2759"/>
<dbReference type="Proteomes" id="UP000494040">
    <property type="component" value="Unassembled WGS sequence"/>
</dbReference>
<dbReference type="Pfam" id="PF00226">
    <property type="entry name" value="DnaJ"/>
    <property type="match status" value="1"/>
</dbReference>
<keyword evidence="4" id="KW-0143">Chaperone</keyword>
<dbReference type="InterPro" id="IPR012677">
    <property type="entry name" value="Nucleotide-bd_a/b_plait_sf"/>
</dbReference>
<accession>A0A8I6RM65</accession>
<feature type="coiled-coil region" evidence="6">
    <location>
        <begin position="133"/>
        <end position="160"/>
    </location>
</feature>
<reference evidence="9" key="1">
    <citation type="submission" date="2022-01" db="UniProtKB">
        <authorList>
            <consortium name="EnsemblMetazoa"/>
        </authorList>
    </citation>
    <scope>IDENTIFICATION</scope>
</reference>
<keyword evidence="10" id="KW-1185">Reference proteome</keyword>
<dbReference type="Gene3D" id="3.30.70.330">
    <property type="match status" value="1"/>
</dbReference>
<dbReference type="EnsemblMetazoa" id="XM_014393388.2">
    <property type="protein sequence ID" value="XP_014248874.1"/>
    <property type="gene ID" value="LOC106666304"/>
</dbReference>
<dbReference type="InterPro" id="IPR036869">
    <property type="entry name" value="J_dom_sf"/>
</dbReference>
<dbReference type="Gene3D" id="1.10.287.110">
    <property type="entry name" value="DnaJ domain"/>
    <property type="match status" value="1"/>
</dbReference>
<keyword evidence="3" id="KW-0963">Cytoplasm</keyword>
<dbReference type="GO" id="GO:0003676">
    <property type="term" value="F:nucleic acid binding"/>
    <property type="evidence" value="ECO:0007669"/>
    <property type="project" value="InterPro"/>
</dbReference>
<dbReference type="AlphaFoldDB" id="A0A8I6RM65"/>
<evidence type="ECO:0000256" key="5">
    <source>
        <dbReference type="ARBA" id="ARBA00023242"/>
    </source>
</evidence>
<dbReference type="GO" id="GO:0000390">
    <property type="term" value="P:spliceosomal complex disassembly"/>
    <property type="evidence" value="ECO:0007669"/>
    <property type="project" value="TreeGrafter"/>
</dbReference>
<dbReference type="SUPFAM" id="SSF54928">
    <property type="entry name" value="RNA-binding domain, RBD"/>
    <property type="match status" value="1"/>
</dbReference>
<evidence type="ECO:0000313" key="10">
    <source>
        <dbReference type="Proteomes" id="UP000494040"/>
    </source>
</evidence>
<dbReference type="KEGG" id="clec:106666304"/>